<dbReference type="EMBL" id="LPUY01000103">
    <property type="protein sequence ID" value="KUP91172.1"/>
    <property type="molecule type" value="Genomic_DNA"/>
</dbReference>
<dbReference type="OrthoDB" id="7869273at2"/>
<gene>
    <name evidence="2" type="ORF">TRIHO_39500</name>
</gene>
<organism evidence="2 3">
    <name type="scientific">Tritonibacter horizontis</name>
    <dbReference type="NCBI Taxonomy" id="1768241"/>
    <lineage>
        <taxon>Bacteria</taxon>
        <taxon>Pseudomonadati</taxon>
        <taxon>Pseudomonadota</taxon>
        <taxon>Alphaproteobacteria</taxon>
        <taxon>Rhodobacterales</taxon>
        <taxon>Paracoccaceae</taxon>
        <taxon>Tritonibacter</taxon>
    </lineage>
</organism>
<feature type="region of interest" description="Disordered" evidence="1">
    <location>
        <begin position="17"/>
        <end position="36"/>
    </location>
</feature>
<comment type="caution">
    <text evidence="2">The sequence shown here is derived from an EMBL/GenBank/DDBJ whole genome shotgun (WGS) entry which is preliminary data.</text>
</comment>
<reference evidence="2 3" key="1">
    <citation type="submission" date="2015-12" db="EMBL/GenBank/DDBJ databases">
        <title>Genome sequence of the marine Rhodobacteraceae strain O3.65, Candidatus Tritonibacter horizontis.</title>
        <authorList>
            <person name="Poehlein A."/>
            <person name="Giebel H.A."/>
            <person name="Voget S."/>
            <person name="Brinkhoff T."/>
        </authorList>
    </citation>
    <scope>NUCLEOTIDE SEQUENCE [LARGE SCALE GENOMIC DNA]</scope>
    <source>
        <strain evidence="2 3">O3.65</strain>
    </source>
</reference>
<proteinExistence type="predicted"/>
<dbReference type="Proteomes" id="UP000068382">
    <property type="component" value="Unassembled WGS sequence"/>
</dbReference>
<name>A0A132BT23_9RHOB</name>
<keyword evidence="3" id="KW-1185">Reference proteome</keyword>
<dbReference type="AlphaFoldDB" id="A0A132BT23"/>
<accession>A0A132BT23</accession>
<sequence length="74" mass="7942">MLVDIFARTMLHATSHSDLPVRPLPQPYQAPPRRPGVLGRMIRSLAQSRLRAKETLAATPATGAPCGSPPALCK</sequence>
<protein>
    <submittedName>
        <fullName evidence="2">Uncharacterized protein</fullName>
    </submittedName>
</protein>
<feature type="compositionally biased region" description="Pro residues" evidence="1">
    <location>
        <begin position="22"/>
        <end position="34"/>
    </location>
</feature>
<evidence type="ECO:0000313" key="3">
    <source>
        <dbReference type="Proteomes" id="UP000068382"/>
    </source>
</evidence>
<evidence type="ECO:0000313" key="2">
    <source>
        <dbReference type="EMBL" id="KUP91172.1"/>
    </source>
</evidence>
<evidence type="ECO:0000256" key="1">
    <source>
        <dbReference type="SAM" id="MobiDB-lite"/>
    </source>
</evidence>
<dbReference type="RefSeq" id="WP_068247878.1">
    <property type="nucleotide sequence ID" value="NZ_LPUY01000103.1"/>
</dbReference>